<reference evidence="2 3" key="1">
    <citation type="journal article" date="2011" name="J. Gen. Appl. Microbiol.">
        <title>Draft genome sequencing of the enigmatic basidiomycete Mixia osmundae.</title>
        <authorList>
            <person name="Nishida H."/>
            <person name="Nagatsuka Y."/>
            <person name="Sugiyama J."/>
        </authorList>
    </citation>
    <scope>NUCLEOTIDE SEQUENCE [LARGE SCALE GENOMIC DNA]</scope>
    <source>
        <strain evidence="3">CBS 9802 / IAM 14324 / JCM 22182 / KY 12970</strain>
    </source>
</reference>
<dbReference type="HOGENOM" id="CLU_1124800_0_0_1"/>
<evidence type="ECO:0000256" key="1">
    <source>
        <dbReference type="SAM" id="MobiDB-lite"/>
    </source>
</evidence>
<dbReference type="AlphaFoldDB" id="G7E3R2"/>
<accession>G7E3R2</accession>
<evidence type="ECO:0000313" key="2">
    <source>
        <dbReference type="EMBL" id="GAA97472.1"/>
    </source>
</evidence>
<dbReference type="InParanoid" id="G7E3R2"/>
<name>G7E3R2_MIXOS</name>
<dbReference type="Proteomes" id="UP000009131">
    <property type="component" value="Unassembled WGS sequence"/>
</dbReference>
<feature type="compositionally biased region" description="Polar residues" evidence="1">
    <location>
        <begin position="74"/>
        <end position="84"/>
    </location>
</feature>
<feature type="compositionally biased region" description="Polar residues" evidence="1">
    <location>
        <begin position="161"/>
        <end position="175"/>
    </location>
</feature>
<organism evidence="2 3">
    <name type="scientific">Mixia osmundae (strain CBS 9802 / IAM 14324 / JCM 22182 / KY 12970)</name>
    <dbReference type="NCBI Taxonomy" id="764103"/>
    <lineage>
        <taxon>Eukaryota</taxon>
        <taxon>Fungi</taxon>
        <taxon>Dikarya</taxon>
        <taxon>Basidiomycota</taxon>
        <taxon>Pucciniomycotina</taxon>
        <taxon>Mixiomycetes</taxon>
        <taxon>Mixiales</taxon>
        <taxon>Mixiaceae</taxon>
        <taxon>Mixia</taxon>
    </lineage>
</organism>
<dbReference type="RefSeq" id="XP_014570523.1">
    <property type="nucleotide sequence ID" value="XM_014715037.1"/>
</dbReference>
<comment type="caution">
    <text evidence="2">The sequence shown here is derived from an EMBL/GenBank/DDBJ whole genome shotgun (WGS) entry which is preliminary data.</text>
</comment>
<feature type="region of interest" description="Disordered" evidence="1">
    <location>
        <begin position="44"/>
        <end position="84"/>
    </location>
</feature>
<feature type="region of interest" description="Disordered" evidence="1">
    <location>
        <begin position="149"/>
        <end position="218"/>
    </location>
</feature>
<keyword evidence="3" id="KW-1185">Reference proteome</keyword>
<protein>
    <submittedName>
        <fullName evidence="2">Uncharacterized protein</fullName>
    </submittedName>
</protein>
<evidence type="ECO:0000313" key="3">
    <source>
        <dbReference type="Proteomes" id="UP000009131"/>
    </source>
</evidence>
<gene>
    <name evidence="2" type="primary">Mo04151</name>
    <name evidence="2" type="ORF">E5Q_04151</name>
</gene>
<reference evidence="2 3" key="2">
    <citation type="journal article" date="2012" name="Open Biol.">
        <title>Characteristics of nucleosomes and linker DNA regions on the genome of the basidiomycete Mixia osmundae revealed by mono- and dinucleosome mapping.</title>
        <authorList>
            <person name="Nishida H."/>
            <person name="Kondo S."/>
            <person name="Matsumoto T."/>
            <person name="Suzuki Y."/>
            <person name="Yoshikawa H."/>
            <person name="Taylor T.D."/>
            <person name="Sugiyama J."/>
        </authorList>
    </citation>
    <scope>NUCLEOTIDE SEQUENCE [LARGE SCALE GENOMIC DNA]</scope>
    <source>
        <strain evidence="3">CBS 9802 / IAM 14324 / JCM 22182 / KY 12970</strain>
    </source>
</reference>
<dbReference type="EMBL" id="BABT02000122">
    <property type="protein sequence ID" value="GAA97472.1"/>
    <property type="molecule type" value="Genomic_DNA"/>
</dbReference>
<sequence length="247" mass="26770">MDSIDFVFAQVISGIDYLFTAGQLSQEAYEVLITNLVRDTHVGSTQAKQVPARSASIVSGVSASDPLPEPSPEQRASTGSSPFNGLNERIKVELAKGKLPAKAVEQALVFAQPFVTKKQRKAMVKATQKHSGAVVERMWDPETHQWVKQSVGKLKPKRQASKSAQAETTAPSGSTGPPVRRLPPLPADAVTVREGDELDEEQEDDRLFTSTDSFTPVPGIQITTTTMIQLYDADETDYDDSKASPSV</sequence>
<proteinExistence type="predicted"/>